<evidence type="ECO:0000256" key="2">
    <source>
        <dbReference type="ARBA" id="ARBA00006275"/>
    </source>
</evidence>
<gene>
    <name evidence="9" type="ORF">FMM05_20245</name>
</gene>
<dbReference type="EMBL" id="VJVZ01000019">
    <property type="protein sequence ID" value="TRW21483.1"/>
    <property type="molecule type" value="Genomic_DNA"/>
</dbReference>
<dbReference type="InterPro" id="IPR033985">
    <property type="entry name" value="SusD-like_N"/>
</dbReference>
<protein>
    <submittedName>
        <fullName evidence="9">RagB/SusD family nutrient uptake outer membrane protein</fullName>
    </submittedName>
</protein>
<evidence type="ECO:0000256" key="1">
    <source>
        <dbReference type="ARBA" id="ARBA00004442"/>
    </source>
</evidence>
<evidence type="ECO:0000256" key="4">
    <source>
        <dbReference type="ARBA" id="ARBA00023136"/>
    </source>
</evidence>
<comment type="subcellular location">
    <subcellularLocation>
        <location evidence="1">Cell outer membrane</location>
    </subcellularLocation>
</comment>
<evidence type="ECO:0000259" key="7">
    <source>
        <dbReference type="Pfam" id="PF07980"/>
    </source>
</evidence>
<accession>A0A552UTC9</accession>
<dbReference type="Pfam" id="PF14322">
    <property type="entry name" value="SusD-like_3"/>
    <property type="match status" value="1"/>
</dbReference>
<dbReference type="RefSeq" id="WP_143375249.1">
    <property type="nucleotide sequence ID" value="NZ_VJVZ01000019.1"/>
</dbReference>
<dbReference type="SUPFAM" id="SSF48452">
    <property type="entry name" value="TPR-like"/>
    <property type="match status" value="1"/>
</dbReference>
<reference evidence="9 10" key="1">
    <citation type="submission" date="2019-07" db="EMBL/GenBank/DDBJ databases">
        <title>Flavobacterium sp. nov., isolated from glacier ice.</title>
        <authorList>
            <person name="Liu Q."/>
            <person name="Xin Y.-H."/>
        </authorList>
    </citation>
    <scope>NUCLEOTIDE SEQUENCE [LARGE SCALE GENOMIC DNA]</scope>
    <source>
        <strain evidence="9 10">ZT4R6</strain>
    </source>
</reference>
<dbReference type="Pfam" id="PF07980">
    <property type="entry name" value="SusD_RagB"/>
    <property type="match status" value="1"/>
</dbReference>
<evidence type="ECO:0000256" key="6">
    <source>
        <dbReference type="SAM" id="SignalP"/>
    </source>
</evidence>
<feature type="chain" id="PRO_5022165752" evidence="6">
    <location>
        <begin position="24"/>
        <end position="460"/>
    </location>
</feature>
<dbReference type="Gene3D" id="1.25.40.390">
    <property type="match status" value="1"/>
</dbReference>
<dbReference type="GO" id="GO:0009279">
    <property type="term" value="C:cell outer membrane"/>
    <property type="evidence" value="ECO:0007669"/>
    <property type="project" value="UniProtKB-SubCell"/>
</dbReference>
<comment type="caution">
    <text evidence="9">The sequence shown here is derived from an EMBL/GenBank/DDBJ whole genome shotgun (WGS) entry which is preliminary data.</text>
</comment>
<comment type="similarity">
    <text evidence="2">Belongs to the SusD family.</text>
</comment>
<evidence type="ECO:0000256" key="3">
    <source>
        <dbReference type="ARBA" id="ARBA00022729"/>
    </source>
</evidence>
<sequence length="460" mass="51361">MKKIKISALYILLAALTLNSACKKEWLDAKPDKSLVVPEKVADYQALLDNINLMSDYLPTISMVGDGDYYVNDATYNSLGFIQEKSAYLWAPTPEFYGGQSSNDWRSAYLRILQTNVVLDGLLNLQGDATNAEAFNNVKGSALFFRSLDFYNLSQIYCKPYDVATASTDLGLPLRISSNVNISLARSSLQQTYDKPINDLLQALPLLPVTPLFPTRPSKPAAFGLLARVYLSQENYPKALLYADSCLQLKSALMDYNELSLTVSSPIARFNKEVVFHANLASYTSATPGMLEVDPGLYQSYSTNDLRRDIFFRILSGVLTMKASYGGSAFSAVFGGIATDEMYLIRAECYARAGNSGVAMSDLNTLLRNRYRTGTFTDLTAPNAEAALSLIVKERRKELCFRNLRWQDLRRLNKDFRFHITLQRTVNGQTYTLVPNSPRYVLPLDPIETTLGGLQQNPRD</sequence>
<feature type="signal peptide" evidence="6">
    <location>
        <begin position="1"/>
        <end position="23"/>
    </location>
</feature>
<keyword evidence="3 6" id="KW-0732">Signal</keyword>
<dbReference type="Proteomes" id="UP000320643">
    <property type="component" value="Unassembled WGS sequence"/>
</dbReference>
<name>A0A552UTC9_9FLAO</name>
<keyword evidence="4" id="KW-0472">Membrane</keyword>
<keyword evidence="10" id="KW-1185">Reference proteome</keyword>
<evidence type="ECO:0000313" key="10">
    <source>
        <dbReference type="Proteomes" id="UP000320643"/>
    </source>
</evidence>
<proteinExistence type="inferred from homology"/>
<evidence type="ECO:0000256" key="5">
    <source>
        <dbReference type="ARBA" id="ARBA00023237"/>
    </source>
</evidence>
<dbReference type="OrthoDB" id="653598at2"/>
<feature type="domain" description="SusD-like N-terminal" evidence="8">
    <location>
        <begin position="25"/>
        <end position="231"/>
    </location>
</feature>
<keyword evidence="5" id="KW-0998">Cell outer membrane</keyword>
<dbReference type="InterPro" id="IPR012944">
    <property type="entry name" value="SusD_RagB_dom"/>
</dbReference>
<evidence type="ECO:0000259" key="8">
    <source>
        <dbReference type="Pfam" id="PF14322"/>
    </source>
</evidence>
<organism evidence="9 10">
    <name type="scientific">Flavobacterium zepuense</name>
    <dbReference type="NCBI Taxonomy" id="2593302"/>
    <lineage>
        <taxon>Bacteria</taxon>
        <taxon>Pseudomonadati</taxon>
        <taxon>Bacteroidota</taxon>
        <taxon>Flavobacteriia</taxon>
        <taxon>Flavobacteriales</taxon>
        <taxon>Flavobacteriaceae</taxon>
        <taxon>Flavobacterium</taxon>
    </lineage>
</organism>
<dbReference type="AlphaFoldDB" id="A0A552UTC9"/>
<dbReference type="InterPro" id="IPR011990">
    <property type="entry name" value="TPR-like_helical_dom_sf"/>
</dbReference>
<evidence type="ECO:0000313" key="9">
    <source>
        <dbReference type="EMBL" id="TRW21483.1"/>
    </source>
</evidence>
<feature type="domain" description="RagB/SusD" evidence="7">
    <location>
        <begin position="341"/>
        <end position="412"/>
    </location>
</feature>